<gene>
    <name evidence="9" type="ORF">CROS1456_LOCUS5180</name>
    <name evidence="10" type="ORF">HKI87_05g36050</name>
</gene>
<name>A0A7S3CC43_9CHLO</name>
<dbReference type="Proteomes" id="UP001472866">
    <property type="component" value="Chromosome 05"/>
</dbReference>
<evidence type="ECO:0000256" key="6">
    <source>
        <dbReference type="ARBA" id="ARBA00023242"/>
    </source>
</evidence>
<evidence type="ECO:0000313" key="10">
    <source>
        <dbReference type="EMBL" id="WZN62069.1"/>
    </source>
</evidence>
<evidence type="ECO:0000256" key="4">
    <source>
        <dbReference type="ARBA" id="ARBA00023015"/>
    </source>
</evidence>
<evidence type="ECO:0000259" key="8">
    <source>
        <dbReference type="Pfam" id="PF13867"/>
    </source>
</evidence>
<evidence type="ECO:0000313" key="11">
    <source>
        <dbReference type="Proteomes" id="UP001472866"/>
    </source>
</evidence>
<feature type="domain" description="Histone deacetylase complex subunit SAP30 Sin3 binding" evidence="8">
    <location>
        <begin position="43"/>
        <end position="91"/>
    </location>
</feature>
<evidence type="ECO:0000313" key="9">
    <source>
        <dbReference type="EMBL" id="CAE0192090.1"/>
    </source>
</evidence>
<keyword evidence="3" id="KW-0678">Repressor</keyword>
<comment type="similarity">
    <text evidence="2">Belongs to the SAP30 family.</text>
</comment>
<evidence type="ECO:0000256" key="1">
    <source>
        <dbReference type="ARBA" id="ARBA00004123"/>
    </source>
</evidence>
<dbReference type="InterPro" id="IPR025718">
    <property type="entry name" value="SAP30_Sin3-bd"/>
</dbReference>
<reference evidence="10 11" key="2">
    <citation type="submission" date="2024-03" db="EMBL/GenBank/DDBJ databases">
        <title>Complete genome sequence of the green alga Chloropicon roscoffensis RCC1871.</title>
        <authorList>
            <person name="Lemieux C."/>
            <person name="Pombert J.-F."/>
            <person name="Otis C."/>
            <person name="Turmel M."/>
        </authorList>
    </citation>
    <scope>NUCLEOTIDE SEQUENCE [LARGE SCALE GENOMIC DNA]</scope>
    <source>
        <strain evidence="10 11">RCC1871</strain>
    </source>
</reference>
<keyword evidence="6" id="KW-0539">Nucleus</keyword>
<protein>
    <submittedName>
        <fullName evidence="10">SAP30_Sin3_bdg domain-containing protein</fullName>
    </submittedName>
</protein>
<keyword evidence="4" id="KW-0805">Transcription regulation</keyword>
<dbReference type="Pfam" id="PF13867">
    <property type="entry name" value="SAP30_Sin3_bdg"/>
    <property type="match status" value="1"/>
</dbReference>
<dbReference type="Gene3D" id="6.10.160.20">
    <property type="match status" value="1"/>
</dbReference>
<dbReference type="EMBL" id="HBHZ01006692">
    <property type="protein sequence ID" value="CAE0192090.1"/>
    <property type="molecule type" value="Transcribed_RNA"/>
</dbReference>
<accession>A0A7S3CC43</accession>
<evidence type="ECO:0000256" key="2">
    <source>
        <dbReference type="ARBA" id="ARBA00006283"/>
    </source>
</evidence>
<reference evidence="9" key="1">
    <citation type="submission" date="2021-01" db="EMBL/GenBank/DDBJ databases">
        <authorList>
            <person name="Corre E."/>
            <person name="Pelletier E."/>
            <person name="Niang G."/>
            <person name="Scheremetjew M."/>
            <person name="Finn R."/>
            <person name="Kale V."/>
            <person name="Holt S."/>
            <person name="Cochrane G."/>
            <person name="Meng A."/>
            <person name="Brown T."/>
            <person name="Cohen L."/>
        </authorList>
    </citation>
    <scope>NUCLEOTIDE SEQUENCE</scope>
    <source>
        <strain evidence="9">RCC1871</strain>
    </source>
</reference>
<evidence type="ECO:0000256" key="3">
    <source>
        <dbReference type="ARBA" id="ARBA00022491"/>
    </source>
</evidence>
<keyword evidence="11" id="KW-1185">Reference proteome</keyword>
<evidence type="ECO:0000256" key="7">
    <source>
        <dbReference type="SAM" id="MobiDB-lite"/>
    </source>
</evidence>
<dbReference type="GO" id="GO:0005634">
    <property type="term" value="C:nucleus"/>
    <property type="evidence" value="ECO:0007669"/>
    <property type="project" value="UniProtKB-SubCell"/>
</dbReference>
<feature type="region of interest" description="Disordered" evidence="7">
    <location>
        <begin position="1"/>
        <end position="37"/>
    </location>
</feature>
<dbReference type="InterPro" id="IPR024145">
    <property type="entry name" value="His_deAcase_SAP30/SAP30L"/>
</dbReference>
<dbReference type="AlphaFoldDB" id="A0A7S3CC43"/>
<dbReference type="PANTHER" id="PTHR13286:SF22">
    <property type="entry name" value="PHD-TYPE DOMAIN-CONTAINING PROTEIN"/>
    <property type="match status" value="1"/>
</dbReference>
<evidence type="ECO:0000256" key="5">
    <source>
        <dbReference type="ARBA" id="ARBA00023163"/>
    </source>
</evidence>
<proteinExistence type="inferred from homology"/>
<sequence length="118" mass="13400">MRTRRPLSAKAMANGNDDDDREEYLGVSRSSRRNQPRVDLSKLEVPTLKKYRRVFKLNGNVESKEELVPAVARHFAQQVVDEDDILLNFAFSLKKQYLARRGLLPAKAKGKSSGKGKK</sequence>
<dbReference type="InterPro" id="IPR038291">
    <property type="entry name" value="SAP30_C_sf"/>
</dbReference>
<comment type="subcellular location">
    <subcellularLocation>
        <location evidence="1">Nucleus</location>
    </subcellularLocation>
</comment>
<keyword evidence="5" id="KW-0804">Transcription</keyword>
<dbReference type="EMBL" id="CP151505">
    <property type="protein sequence ID" value="WZN62069.1"/>
    <property type="molecule type" value="Genomic_DNA"/>
</dbReference>
<organism evidence="9">
    <name type="scientific">Chloropicon roscoffensis</name>
    <dbReference type="NCBI Taxonomy" id="1461544"/>
    <lineage>
        <taxon>Eukaryota</taxon>
        <taxon>Viridiplantae</taxon>
        <taxon>Chlorophyta</taxon>
        <taxon>Chloropicophyceae</taxon>
        <taxon>Chloropicales</taxon>
        <taxon>Chloropicaceae</taxon>
        <taxon>Chloropicon</taxon>
    </lineage>
</organism>
<dbReference type="PANTHER" id="PTHR13286">
    <property type="entry name" value="SAP30"/>
    <property type="match status" value="1"/>
</dbReference>